<dbReference type="Pfam" id="PF03265">
    <property type="entry name" value="DNase_II"/>
    <property type="match status" value="1"/>
</dbReference>
<dbReference type="Proteomes" id="UP001196413">
    <property type="component" value="Unassembled WGS sequence"/>
</dbReference>
<dbReference type="PANTHER" id="PTHR10858">
    <property type="entry name" value="DEOXYRIBONUCLEASE II"/>
    <property type="match status" value="1"/>
</dbReference>
<comment type="caution">
    <text evidence="3">The sequence shown here is derived from an EMBL/GenBank/DDBJ whole genome shotgun (WGS) entry which is preliminary data.</text>
</comment>
<evidence type="ECO:0000256" key="1">
    <source>
        <dbReference type="ARBA" id="ARBA00007527"/>
    </source>
</evidence>
<sequence length="83" mass="9475">MELHEMLEHNVVMVKMSMTFTQVQLPSASFRNSLDHSKWGVSMDESMPFVCIGDVNRQISQFKRGGGAACIRNKIFGKHFTLR</sequence>
<proteinExistence type="inferred from homology"/>
<dbReference type="EMBL" id="JAHQIW010000405">
    <property type="protein sequence ID" value="KAJ1347908.1"/>
    <property type="molecule type" value="Genomic_DNA"/>
</dbReference>
<accession>A0AAD5QDD6</accession>
<name>A0AAD5QDD6_PARTN</name>
<dbReference type="PANTHER" id="PTHR10858:SF23">
    <property type="entry name" value="DEOXYRIBONUCLEASE II"/>
    <property type="match status" value="1"/>
</dbReference>
<keyword evidence="4" id="KW-1185">Reference proteome</keyword>
<evidence type="ECO:0000313" key="4">
    <source>
        <dbReference type="Proteomes" id="UP001196413"/>
    </source>
</evidence>
<reference evidence="3" key="1">
    <citation type="submission" date="2021-06" db="EMBL/GenBank/DDBJ databases">
        <title>Parelaphostrongylus tenuis whole genome reference sequence.</title>
        <authorList>
            <person name="Garwood T.J."/>
            <person name="Larsen P.A."/>
            <person name="Fountain-Jones N.M."/>
            <person name="Garbe J.R."/>
            <person name="Macchietto M.G."/>
            <person name="Kania S.A."/>
            <person name="Gerhold R.W."/>
            <person name="Richards J.E."/>
            <person name="Wolf T.M."/>
        </authorList>
    </citation>
    <scope>NUCLEOTIDE SEQUENCE</scope>
    <source>
        <strain evidence="3">MNPRO001-30</strain>
        <tissue evidence="3">Meninges</tissue>
    </source>
</reference>
<dbReference type="InterPro" id="IPR004947">
    <property type="entry name" value="DNase_II"/>
</dbReference>
<organism evidence="3 4">
    <name type="scientific">Parelaphostrongylus tenuis</name>
    <name type="common">Meningeal worm</name>
    <dbReference type="NCBI Taxonomy" id="148309"/>
    <lineage>
        <taxon>Eukaryota</taxon>
        <taxon>Metazoa</taxon>
        <taxon>Ecdysozoa</taxon>
        <taxon>Nematoda</taxon>
        <taxon>Chromadorea</taxon>
        <taxon>Rhabditida</taxon>
        <taxon>Rhabditina</taxon>
        <taxon>Rhabditomorpha</taxon>
        <taxon>Strongyloidea</taxon>
        <taxon>Metastrongylidae</taxon>
        <taxon>Parelaphostrongylus</taxon>
    </lineage>
</organism>
<evidence type="ECO:0000313" key="3">
    <source>
        <dbReference type="EMBL" id="KAJ1347908.1"/>
    </source>
</evidence>
<evidence type="ECO:0000256" key="2">
    <source>
        <dbReference type="ARBA" id="ARBA00022801"/>
    </source>
</evidence>
<dbReference type="AlphaFoldDB" id="A0AAD5QDD6"/>
<keyword evidence="2" id="KW-0378">Hydrolase</keyword>
<dbReference type="GO" id="GO:0004531">
    <property type="term" value="F:deoxyribonuclease II activity"/>
    <property type="evidence" value="ECO:0007669"/>
    <property type="project" value="InterPro"/>
</dbReference>
<gene>
    <name evidence="3" type="primary">DNASE2B</name>
    <name evidence="3" type="ORF">KIN20_003088</name>
</gene>
<dbReference type="GO" id="GO:0006309">
    <property type="term" value="P:apoptotic DNA fragmentation"/>
    <property type="evidence" value="ECO:0007669"/>
    <property type="project" value="TreeGrafter"/>
</dbReference>
<protein>
    <submittedName>
        <fullName evidence="3">Deoxyribonuclease II</fullName>
    </submittedName>
</protein>
<comment type="similarity">
    <text evidence="1">Belongs to the DNase II family.</text>
</comment>